<evidence type="ECO:0000313" key="1">
    <source>
        <dbReference type="EMBL" id="PIS39462.1"/>
    </source>
</evidence>
<sequence length="156" mass="18696">MTEIIKKQLKEKIDNLFKIYQGLKNLQRFTLKDLKENIENVWSVTFGLVAGIEAILDISQYVLADKRIKIESYGKIPEKLQEISLNQFPELKKPEKPIQDETADWKTYRNEEYGYEVKYPKDWYIYNDDPAKVYFQRERVNSQTKSRYTRLLFVIS</sequence>
<reference evidence="2" key="1">
    <citation type="submission" date="2017-09" db="EMBL/GenBank/DDBJ databases">
        <title>Depth-based differentiation of microbial function through sediment-hosted aquifers and enrichment of novel symbionts in the deep terrestrial subsurface.</title>
        <authorList>
            <person name="Probst A.J."/>
            <person name="Ladd B."/>
            <person name="Jarett J.K."/>
            <person name="Geller-Mcgrath D.E."/>
            <person name="Sieber C.M.K."/>
            <person name="Emerson J.B."/>
            <person name="Anantharaman K."/>
            <person name="Thomas B.C."/>
            <person name="Malmstrom R."/>
            <person name="Stieglmeier M."/>
            <person name="Klingl A."/>
            <person name="Woyke T."/>
            <person name="Ryan C.M."/>
            <person name="Banfield J.F."/>
        </authorList>
    </citation>
    <scope>NUCLEOTIDE SEQUENCE [LARGE SCALE GENOMIC DNA]</scope>
</reference>
<organism evidence="1 2">
    <name type="scientific">Candidatus Nealsonbacteria bacterium CG08_land_8_20_14_0_20_38_20</name>
    <dbReference type="NCBI Taxonomy" id="1974705"/>
    <lineage>
        <taxon>Bacteria</taxon>
        <taxon>Candidatus Nealsoniibacteriota</taxon>
    </lineage>
</organism>
<accession>A0A2H0YNZ3</accession>
<dbReference type="AlphaFoldDB" id="A0A2H0YNZ3"/>
<protein>
    <submittedName>
        <fullName evidence="1">Uncharacterized protein</fullName>
    </submittedName>
</protein>
<dbReference type="EMBL" id="PEYD01000036">
    <property type="protein sequence ID" value="PIS39462.1"/>
    <property type="molecule type" value="Genomic_DNA"/>
</dbReference>
<proteinExistence type="predicted"/>
<evidence type="ECO:0000313" key="2">
    <source>
        <dbReference type="Proteomes" id="UP000230088"/>
    </source>
</evidence>
<dbReference type="Proteomes" id="UP000230088">
    <property type="component" value="Unassembled WGS sequence"/>
</dbReference>
<gene>
    <name evidence="1" type="ORF">COT33_01815</name>
</gene>
<name>A0A2H0YNZ3_9BACT</name>
<comment type="caution">
    <text evidence="1">The sequence shown here is derived from an EMBL/GenBank/DDBJ whole genome shotgun (WGS) entry which is preliminary data.</text>
</comment>